<dbReference type="PANTHER" id="PTHR43214:SF43">
    <property type="entry name" value="TWO-COMPONENT RESPONSE REGULATOR"/>
    <property type="match status" value="1"/>
</dbReference>
<evidence type="ECO:0000313" key="7">
    <source>
        <dbReference type="Proteomes" id="UP000175989"/>
    </source>
</evidence>
<dbReference type="Proteomes" id="UP000175989">
    <property type="component" value="Unassembled WGS sequence"/>
</dbReference>
<dbReference type="GO" id="GO:0003677">
    <property type="term" value="F:DNA binding"/>
    <property type="evidence" value="ECO:0007669"/>
    <property type="project" value="UniProtKB-KW"/>
</dbReference>
<name>A0A1E7X4Y2_9BURK</name>
<evidence type="ECO:0000256" key="1">
    <source>
        <dbReference type="ARBA" id="ARBA00022553"/>
    </source>
</evidence>
<dbReference type="Pfam" id="PF00072">
    <property type="entry name" value="Response_reg"/>
    <property type="match status" value="1"/>
</dbReference>
<dbReference type="SUPFAM" id="SSF46894">
    <property type="entry name" value="C-terminal effector domain of the bipartite response regulators"/>
    <property type="match status" value="1"/>
</dbReference>
<dbReference type="RefSeq" id="WP_070246822.1">
    <property type="nucleotide sequence ID" value="NZ_LROM01000058.1"/>
</dbReference>
<dbReference type="AlphaFoldDB" id="A0A1E7X4Y2"/>
<dbReference type="Gene3D" id="3.40.50.2300">
    <property type="match status" value="1"/>
</dbReference>
<feature type="modified residue" description="4-aspartylphosphate" evidence="3">
    <location>
        <position position="64"/>
    </location>
</feature>
<dbReference type="SUPFAM" id="SSF52172">
    <property type="entry name" value="CheY-like"/>
    <property type="match status" value="1"/>
</dbReference>
<dbReference type="PROSITE" id="PS50110">
    <property type="entry name" value="RESPONSE_REGULATORY"/>
    <property type="match status" value="1"/>
</dbReference>
<dbReference type="PROSITE" id="PS50043">
    <property type="entry name" value="HTH_LUXR_2"/>
    <property type="match status" value="1"/>
</dbReference>
<feature type="domain" description="HTH luxR-type" evidence="4">
    <location>
        <begin position="145"/>
        <end position="210"/>
    </location>
</feature>
<reference evidence="7" key="1">
    <citation type="journal article" date="2016" name="Front. Microbiol.">
        <title>Molecular Keys to the Janthinobacterium and Duganella spp. Interaction with the Plant Pathogen Fusarium graminearum.</title>
        <authorList>
            <person name="Haack F.S."/>
            <person name="Poehlein A."/>
            <person name="Kroger C."/>
            <person name="Voigt C.A."/>
            <person name="Piepenbring M."/>
            <person name="Bode H.B."/>
            <person name="Daniel R."/>
            <person name="Schafer W."/>
            <person name="Streit W.R."/>
        </authorList>
    </citation>
    <scope>NUCLEOTIDE SEQUENCE [LARGE SCALE GENOMIC DNA]</scope>
    <source>
        <strain evidence="7">T54</strain>
    </source>
</reference>
<dbReference type="InterPro" id="IPR001789">
    <property type="entry name" value="Sig_transdc_resp-reg_receiver"/>
</dbReference>
<dbReference type="PANTHER" id="PTHR43214">
    <property type="entry name" value="TWO-COMPONENT RESPONSE REGULATOR"/>
    <property type="match status" value="1"/>
</dbReference>
<dbReference type="Pfam" id="PF00196">
    <property type="entry name" value="GerE"/>
    <property type="match status" value="1"/>
</dbReference>
<dbReference type="SMART" id="SM00448">
    <property type="entry name" value="REC"/>
    <property type="match status" value="1"/>
</dbReference>
<dbReference type="InterPro" id="IPR058245">
    <property type="entry name" value="NreC/VraR/RcsB-like_REC"/>
</dbReference>
<protein>
    <submittedName>
        <fullName evidence="6">Transcriptional regulatory protein LiaR</fullName>
    </submittedName>
</protein>
<feature type="domain" description="Response regulatory" evidence="5">
    <location>
        <begin position="13"/>
        <end position="129"/>
    </location>
</feature>
<evidence type="ECO:0000259" key="5">
    <source>
        <dbReference type="PROSITE" id="PS50110"/>
    </source>
</evidence>
<proteinExistence type="predicted"/>
<dbReference type="EMBL" id="LROM01000058">
    <property type="protein sequence ID" value="OFA07684.1"/>
    <property type="molecule type" value="Genomic_DNA"/>
</dbReference>
<dbReference type="CDD" id="cd17535">
    <property type="entry name" value="REC_NarL-like"/>
    <property type="match status" value="1"/>
</dbReference>
<dbReference type="OrthoDB" id="9780593at2"/>
<evidence type="ECO:0000256" key="3">
    <source>
        <dbReference type="PROSITE-ProRule" id="PRU00169"/>
    </source>
</evidence>
<gene>
    <name evidence="6" type="primary">liaR_1</name>
    <name evidence="6" type="ORF">DUPY_10810</name>
</gene>
<dbReference type="GO" id="GO:0000160">
    <property type="term" value="P:phosphorelay signal transduction system"/>
    <property type="evidence" value="ECO:0007669"/>
    <property type="project" value="InterPro"/>
</dbReference>
<dbReference type="InterPro" id="IPR039420">
    <property type="entry name" value="WalR-like"/>
</dbReference>
<dbReference type="PRINTS" id="PR00038">
    <property type="entry name" value="HTHLUXR"/>
</dbReference>
<dbReference type="InterPro" id="IPR000792">
    <property type="entry name" value="Tscrpt_reg_LuxR_C"/>
</dbReference>
<evidence type="ECO:0000313" key="6">
    <source>
        <dbReference type="EMBL" id="OFA07684.1"/>
    </source>
</evidence>
<dbReference type="InterPro" id="IPR016032">
    <property type="entry name" value="Sig_transdc_resp-reg_C-effctor"/>
</dbReference>
<keyword evidence="1 3" id="KW-0597">Phosphoprotein</keyword>
<accession>A0A1E7X4Y2</accession>
<keyword evidence="7" id="KW-1185">Reference proteome</keyword>
<comment type="caution">
    <text evidence="6">The sequence shown here is derived from an EMBL/GenBank/DDBJ whole genome shotgun (WGS) entry which is preliminary data.</text>
</comment>
<sequence>MNTYADANADLITVLIADDHPLILAGLAALVDATPGLTLVGQADNGARAVELYRQHRPQVTIMDLSMPVMHGLEAIGQILAFDAAARIVILTTYQGDEDVRRGMRAGARGYLLKDSGPEQLVACIHAVAQGRQFLPPEVASKLAERTDVARLSPRELEILAHLATGKSNKMIARSAAIEVGTVKFHVNNILAKLNVGSRTEAATVASRRGLLSAF</sequence>
<dbReference type="InterPro" id="IPR011006">
    <property type="entry name" value="CheY-like_superfamily"/>
</dbReference>
<dbReference type="PATRIC" id="fig|762836.4.peg.1131"/>
<dbReference type="CDD" id="cd06170">
    <property type="entry name" value="LuxR_C_like"/>
    <property type="match status" value="1"/>
</dbReference>
<keyword evidence="2" id="KW-0238">DNA-binding</keyword>
<dbReference type="SMART" id="SM00421">
    <property type="entry name" value="HTH_LUXR"/>
    <property type="match status" value="1"/>
</dbReference>
<evidence type="ECO:0000256" key="2">
    <source>
        <dbReference type="ARBA" id="ARBA00023125"/>
    </source>
</evidence>
<organism evidence="6 7">
    <name type="scientific">Duganella phyllosphaerae</name>
    <dbReference type="NCBI Taxonomy" id="762836"/>
    <lineage>
        <taxon>Bacteria</taxon>
        <taxon>Pseudomonadati</taxon>
        <taxon>Pseudomonadota</taxon>
        <taxon>Betaproteobacteria</taxon>
        <taxon>Burkholderiales</taxon>
        <taxon>Oxalobacteraceae</taxon>
        <taxon>Telluria group</taxon>
        <taxon>Duganella</taxon>
    </lineage>
</organism>
<dbReference type="GO" id="GO:0006355">
    <property type="term" value="P:regulation of DNA-templated transcription"/>
    <property type="evidence" value="ECO:0007669"/>
    <property type="project" value="InterPro"/>
</dbReference>
<evidence type="ECO:0000259" key="4">
    <source>
        <dbReference type="PROSITE" id="PS50043"/>
    </source>
</evidence>